<sequence>MPPWPPHPRDLPDLHPYTHDLRPLSKAQTFPLLNANNKKHPSRDTPTRYSSPPFTGDASHRRQVAGASSVRSSRHVIISFAESPRSAHHHWPNPVLSVFGAVLLPEKYDEKVVFQRMVVLLVFRYLGVDPEVQRRIVRQPYFRRPWQRLMDRCHTMAEDLCRQNWIHLTGDLIKFPRHKRDVISLREACQGCRREHPVCNSYTDILRYGRRYDFDTFRTRASRRLMHLVNIESLYEYRSRAGVWGILRLLEEYGIRCTSYMIGMALLQNPEVGRALVAGGHEVARYASIWVRERLHWGRN</sequence>
<organism evidence="2 3">
    <name type="scientific">Saitozyma podzolica</name>
    <dbReference type="NCBI Taxonomy" id="1890683"/>
    <lineage>
        <taxon>Eukaryota</taxon>
        <taxon>Fungi</taxon>
        <taxon>Dikarya</taxon>
        <taxon>Basidiomycota</taxon>
        <taxon>Agaricomycotina</taxon>
        <taxon>Tremellomycetes</taxon>
        <taxon>Tremellales</taxon>
        <taxon>Trimorphomycetaceae</taxon>
        <taxon>Saitozyma</taxon>
    </lineage>
</organism>
<comment type="caution">
    <text evidence="2">The sequence shown here is derived from an EMBL/GenBank/DDBJ whole genome shotgun (WGS) entry which is preliminary data.</text>
</comment>
<dbReference type="SUPFAM" id="SSF88713">
    <property type="entry name" value="Glycoside hydrolase/deacetylase"/>
    <property type="match status" value="1"/>
</dbReference>
<name>A0A427Y343_9TREE</name>
<evidence type="ECO:0000313" key="2">
    <source>
        <dbReference type="EMBL" id="RSH85520.1"/>
    </source>
</evidence>
<protein>
    <submittedName>
        <fullName evidence="2">Uncharacterized protein</fullName>
    </submittedName>
</protein>
<evidence type="ECO:0000256" key="1">
    <source>
        <dbReference type="SAM" id="MobiDB-lite"/>
    </source>
</evidence>
<evidence type="ECO:0000313" key="3">
    <source>
        <dbReference type="Proteomes" id="UP000279259"/>
    </source>
</evidence>
<keyword evidence="3" id="KW-1185">Reference proteome</keyword>
<reference evidence="2 3" key="1">
    <citation type="submission" date="2018-11" db="EMBL/GenBank/DDBJ databases">
        <title>Genome sequence of Saitozyma podzolica DSM 27192.</title>
        <authorList>
            <person name="Aliyu H."/>
            <person name="Gorte O."/>
            <person name="Ochsenreither K."/>
        </authorList>
    </citation>
    <scope>NUCLEOTIDE SEQUENCE [LARGE SCALE GENOMIC DNA]</scope>
    <source>
        <strain evidence="2 3">DSM 27192</strain>
    </source>
</reference>
<dbReference type="PANTHER" id="PTHR43123:SF1">
    <property type="entry name" value="POLYSACCHARIDE DEACETYLASE-RELATED"/>
    <property type="match status" value="1"/>
</dbReference>
<dbReference type="InterPro" id="IPR011330">
    <property type="entry name" value="Glyco_hydro/deAcase_b/a-brl"/>
</dbReference>
<dbReference type="EMBL" id="RSCD01000020">
    <property type="protein sequence ID" value="RSH85520.1"/>
    <property type="molecule type" value="Genomic_DNA"/>
</dbReference>
<dbReference type="AlphaFoldDB" id="A0A427Y343"/>
<feature type="region of interest" description="Disordered" evidence="1">
    <location>
        <begin position="28"/>
        <end position="70"/>
    </location>
</feature>
<accession>A0A427Y343</accession>
<dbReference type="Gene3D" id="3.20.20.370">
    <property type="entry name" value="Glycoside hydrolase/deacetylase"/>
    <property type="match status" value="1"/>
</dbReference>
<dbReference type="STRING" id="1890683.A0A427Y343"/>
<dbReference type="GO" id="GO:0005975">
    <property type="term" value="P:carbohydrate metabolic process"/>
    <property type="evidence" value="ECO:0007669"/>
    <property type="project" value="InterPro"/>
</dbReference>
<dbReference type="Proteomes" id="UP000279259">
    <property type="component" value="Unassembled WGS sequence"/>
</dbReference>
<dbReference type="PANTHER" id="PTHR43123">
    <property type="entry name" value="POLYSACCHARIDE DEACETYLASE-RELATED"/>
    <property type="match status" value="1"/>
</dbReference>
<proteinExistence type="predicted"/>
<gene>
    <name evidence="2" type="ORF">EHS25_004916</name>
</gene>